<keyword evidence="1" id="KW-1133">Transmembrane helix</keyword>
<evidence type="ECO:0000313" key="2">
    <source>
        <dbReference type="EMBL" id="EHL30817.1"/>
    </source>
</evidence>
<evidence type="ECO:0000256" key="1">
    <source>
        <dbReference type="SAM" id="Phobius"/>
    </source>
</evidence>
<name>G9EPJ4_9GAMM</name>
<protein>
    <submittedName>
        <fullName evidence="2">Uncharacterized protein</fullName>
    </submittedName>
</protein>
<reference evidence="2 3" key="1">
    <citation type="journal article" date="2011" name="BMC Genomics">
        <title>Insight into cross-talk between intra-amoebal pathogens.</title>
        <authorList>
            <person name="Gimenez G."/>
            <person name="Bertelli C."/>
            <person name="Moliner C."/>
            <person name="Robert C."/>
            <person name="Raoult D."/>
            <person name="Fournier P.E."/>
            <person name="Greub G."/>
        </authorList>
    </citation>
    <scope>NUCLEOTIDE SEQUENCE [LARGE SCALE GENOMIC DNA]</scope>
    <source>
        <strain evidence="2 3">LLAP12</strain>
    </source>
</reference>
<keyword evidence="3" id="KW-1185">Reference proteome</keyword>
<accession>G9EPJ4</accession>
<organism evidence="2 3">
    <name type="scientific">Legionella drancourtii LLAP12</name>
    <dbReference type="NCBI Taxonomy" id="658187"/>
    <lineage>
        <taxon>Bacteria</taxon>
        <taxon>Pseudomonadati</taxon>
        <taxon>Pseudomonadota</taxon>
        <taxon>Gammaproteobacteria</taxon>
        <taxon>Legionellales</taxon>
        <taxon>Legionellaceae</taxon>
        <taxon>Legionella</taxon>
    </lineage>
</organism>
<keyword evidence="1" id="KW-0472">Membrane</keyword>
<sequence>MSFIKKFKKFYQSSVENRIQLLVFLAFVIIPIIGMTGLYIWVNVFWL</sequence>
<keyword evidence="1" id="KW-0812">Transmembrane</keyword>
<proteinExistence type="predicted"/>
<gene>
    <name evidence="2" type="ORF">LDG_7180</name>
</gene>
<dbReference type="EMBL" id="JH413823">
    <property type="protein sequence ID" value="EHL30817.1"/>
    <property type="molecule type" value="Genomic_DNA"/>
</dbReference>
<dbReference type="HOGENOM" id="CLU_212839_0_0_6"/>
<dbReference type="AlphaFoldDB" id="G9EPJ4"/>
<dbReference type="InParanoid" id="G9EPJ4"/>
<dbReference type="STRING" id="658187.LDG_7180"/>
<dbReference type="Proteomes" id="UP000002770">
    <property type="component" value="Unassembled WGS sequence"/>
</dbReference>
<feature type="transmembrane region" description="Helical" evidence="1">
    <location>
        <begin position="21"/>
        <end position="42"/>
    </location>
</feature>
<evidence type="ECO:0000313" key="3">
    <source>
        <dbReference type="Proteomes" id="UP000002770"/>
    </source>
</evidence>